<keyword evidence="3 11" id="KW-0415">Karyogamy</keyword>
<evidence type="ECO:0000256" key="5">
    <source>
        <dbReference type="ARBA" id="ARBA00022729"/>
    </source>
</evidence>
<evidence type="ECO:0000256" key="2">
    <source>
        <dbReference type="ARBA" id="ARBA00010473"/>
    </source>
</evidence>
<dbReference type="EMBL" id="CAWUHD010000044">
    <property type="protein sequence ID" value="CAK7222399.1"/>
    <property type="molecule type" value="Genomic_DNA"/>
</dbReference>
<comment type="function">
    <text evidence="1 11">Required for nuclear membrane fusion during karyogamy.</text>
</comment>
<comment type="similarity">
    <text evidence="2 11">Belongs to the KAR5 family.</text>
</comment>
<proteinExistence type="inferred from homology"/>
<dbReference type="PROSITE" id="PS50812">
    <property type="entry name" value="PWWP"/>
    <property type="match status" value="1"/>
</dbReference>
<evidence type="ECO:0000256" key="4">
    <source>
        <dbReference type="ARBA" id="ARBA00022692"/>
    </source>
</evidence>
<evidence type="ECO:0000313" key="14">
    <source>
        <dbReference type="Proteomes" id="UP001642482"/>
    </source>
</evidence>
<comment type="subcellular location">
    <subcellularLocation>
        <location evidence="11">Endoplasmic reticulum membrane</location>
    </subcellularLocation>
    <subcellularLocation>
        <location evidence="11">Nucleus membrane</location>
    </subcellularLocation>
</comment>
<organism evidence="13 14">
    <name type="scientific">Sporothrix eucalyptigena</name>
    <dbReference type="NCBI Taxonomy" id="1812306"/>
    <lineage>
        <taxon>Eukaryota</taxon>
        <taxon>Fungi</taxon>
        <taxon>Dikarya</taxon>
        <taxon>Ascomycota</taxon>
        <taxon>Pezizomycotina</taxon>
        <taxon>Sordariomycetes</taxon>
        <taxon>Sordariomycetidae</taxon>
        <taxon>Ophiostomatales</taxon>
        <taxon>Ophiostomataceae</taxon>
        <taxon>Sporothrix</taxon>
    </lineage>
</organism>
<evidence type="ECO:0000256" key="8">
    <source>
        <dbReference type="ARBA" id="ARBA00023136"/>
    </source>
</evidence>
<name>A0ABP0BRU6_9PEZI</name>
<sequence length="462" mass="51021">MDIEAARQYNLDLSSSSISPSDLLQAGVQRSALYQRALTELQELEAEPLCHRIAARLLINNCQILDGKDDATVHTDSGRRARDFVDSYAASLAICDLERASFSIPTACEPFRQRTLSQIPLSDSTAQLHVPEAQIRACLASLGESPSAWNTWVSYSHKAVRFCEAARADHEKTQNVLVFQKLTRVMAKLTDDVEAELQKNMDTWTTALQDATERLDQLYPTAVKIVNDIGILLETQLKPSVSETMKATMEGFRSAETLQQLLAVMAMSAMESNSEIAFAHEQSLELIKQRTNSELDQVSAVVQRVFSSAVSLQKKIELSQLQVTELTSRQASLEKGIVQLQGMANTFMADFQDHAYFLAKAKTLTNDMLDTIEATVAATSTIQNMVWTYLGLASWWPYIVCPVISLIAGSYGLPPSILRNFGLLTLGELAAVAISSYSYIREVAGVFLTFRGMANNMTAPEL</sequence>
<keyword evidence="5 11" id="KW-0732">Signal</keyword>
<evidence type="ECO:0000259" key="12">
    <source>
        <dbReference type="PROSITE" id="PS50812"/>
    </source>
</evidence>
<keyword evidence="10 11" id="KW-0539">Nucleus</keyword>
<evidence type="ECO:0000313" key="13">
    <source>
        <dbReference type="EMBL" id="CAK7222399.1"/>
    </source>
</evidence>
<keyword evidence="8" id="KW-0472">Membrane</keyword>
<reference evidence="13 14" key="1">
    <citation type="submission" date="2024-01" db="EMBL/GenBank/DDBJ databases">
        <authorList>
            <person name="Allen C."/>
            <person name="Tagirdzhanova G."/>
        </authorList>
    </citation>
    <scope>NUCLEOTIDE SEQUENCE [LARGE SCALE GENOMIC DNA]</scope>
</reference>
<evidence type="ECO:0000256" key="1">
    <source>
        <dbReference type="ARBA" id="ARBA00003389"/>
    </source>
</evidence>
<accession>A0ABP0BRU6</accession>
<dbReference type="PANTHER" id="PTHR28012:SF1">
    <property type="entry name" value="NUCLEAR FUSION PROTEIN KAR5"/>
    <property type="match status" value="1"/>
</dbReference>
<keyword evidence="9" id="KW-0325">Glycoprotein</keyword>
<dbReference type="Pfam" id="PF04163">
    <property type="entry name" value="Tht1"/>
    <property type="match status" value="1"/>
</dbReference>
<dbReference type="PANTHER" id="PTHR28012">
    <property type="entry name" value="NUCLEAR FUSION PROTEIN KAR5"/>
    <property type="match status" value="1"/>
</dbReference>
<evidence type="ECO:0000256" key="9">
    <source>
        <dbReference type="ARBA" id="ARBA00023180"/>
    </source>
</evidence>
<gene>
    <name evidence="13" type="ORF">SEUCBS140593_004888</name>
</gene>
<keyword evidence="7" id="KW-1133">Transmembrane helix</keyword>
<dbReference type="InterPro" id="IPR007292">
    <property type="entry name" value="Nuclear_fusion_Kar5"/>
</dbReference>
<evidence type="ECO:0000256" key="3">
    <source>
        <dbReference type="ARBA" id="ARBA00022459"/>
    </source>
</evidence>
<evidence type="ECO:0000256" key="6">
    <source>
        <dbReference type="ARBA" id="ARBA00022824"/>
    </source>
</evidence>
<keyword evidence="6 11" id="KW-0256">Endoplasmic reticulum</keyword>
<evidence type="ECO:0000256" key="11">
    <source>
        <dbReference type="RuleBase" id="RU368082"/>
    </source>
</evidence>
<protein>
    <recommendedName>
        <fullName evidence="12">PWWP domain-containing protein</fullName>
    </recommendedName>
</protein>
<keyword evidence="14" id="KW-1185">Reference proteome</keyword>
<evidence type="ECO:0000256" key="10">
    <source>
        <dbReference type="ARBA" id="ARBA00023242"/>
    </source>
</evidence>
<comment type="caution">
    <text evidence="13">The sequence shown here is derived from an EMBL/GenBank/DDBJ whole genome shotgun (WGS) entry which is preliminary data.</text>
</comment>
<dbReference type="Proteomes" id="UP001642482">
    <property type="component" value="Unassembled WGS sequence"/>
</dbReference>
<keyword evidence="4" id="KW-0812">Transmembrane</keyword>
<evidence type="ECO:0000256" key="7">
    <source>
        <dbReference type="ARBA" id="ARBA00022989"/>
    </source>
</evidence>
<feature type="domain" description="PWWP" evidence="12">
    <location>
        <begin position="382"/>
        <end position="452"/>
    </location>
</feature>
<dbReference type="InterPro" id="IPR000313">
    <property type="entry name" value="PWWP_dom"/>
</dbReference>